<gene>
    <name evidence="4" type="ORF">THAOC_31479</name>
</gene>
<evidence type="ECO:0000259" key="3">
    <source>
        <dbReference type="PROSITE" id="PS50004"/>
    </source>
</evidence>
<organism evidence="4 5">
    <name type="scientific">Thalassiosira oceanica</name>
    <name type="common">Marine diatom</name>
    <dbReference type="NCBI Taxonomy" id="159749"/>
    <lineage>
        <taxon>Eukaryota</taxon>
        <taxon>Sar</taxon>
        <taxon>Stramenopiles</taxon>
        <taxon>Ochrophyta</taxon>
        <taxon>Bacillariophyta</taxon>
        <taxon>Coscinodiscophyceae</taxon>
        <taxon>Thalassiosirophycidae</taxon>
        <taxon>Thalassiosirales</taxon>
        <taxon>Thalassiosiraceae</taxon>
        <taxon>Thalassiosira</taxon>
    </lineage>
</organism>
<dbReference type="PROSITE" id="PS50004">
    <property type="entry name" value="C2"/>
    <property type="match status" value="1"/>
</dbReference>
<dbReference type="PANTHER" id="PTHR45911:SF4">
    <property type="entry name" value="MULTIPLE C2 AND TRANSMEMBRANE DOMAIN-CONTAINING PROTEIN"/>
    <property type="match status" value="1"/>
</dbReference>
<dbReference type="eggNOG" id="KOG1012">
    <property type="taxonomic scope" value="Eukaryota"/>
</dbReference>
<feature type="domain" description="C2" evidence="3">
    <location>
        <begin position="1"/>
        <end position="112"/>
    </location>
</feature>
<keyword evidence="1" id="KW-0479">Metal-binding</keyword>
<evidence type="ECO:0000256" key="2">
    <source>
        <dbReference type="ARBA" id="ARBA00022837"/>
    </source>
</evidence>
<dbReference type="InterPro" id="IPR000008">
    <property type="entry name" value="C2_dom"/>
</dbReference>
<dbReference type="OMA" id="PYVKFEL"/>
<dbReference type="PANTHER" id="PTHR45911">
    <property type="entry name" value="C2 DOMAIN-CONTAINING PROTEIN"/>
    <property type="match status" value="1"/>
</dbReference>
<accession>K0RBG8</accession>
<comment type="caution">
    <text evidence="4">The sequence shown here is derived from an EMBL/GenBank/DDBJ whole genome shotgun (WGS) entry which is preliminary data.</text>
</comment>
<dbReference type="SMART" id="SM00239">
    <property type="entry name" value="C2"/>
    <property type="match status" value="1"/>
</dbReference>
<keyword evidence="2" id="KW-0106">Calcium</keyword>
<dbReference type="GO" id="GO:0016020">
    <property type="term" value="C:membrane"/>
    <property type="evidence" value="ECO:0007669"/>
    <property type="project" value="TreeGrafter"/>
</dbReference>
<dbReference type="OrthoDB" id="40528at2759"/>
<dbReference type="InterPro" id="IPR035892">
    <property type="entry name" value="C2_domain_sf"/>
</dbReference>
<dbReference type="SUPFAM" id="SSF49562">
    <property type="entry name" value="C2 domain (Calcium/lipid-binding domain, CaLB)"/>
    <property type="match status" value="1"/>
</dbReference>
<dbReference type="EMBL" id="AGNL01044586">
    <property type="protein sequence ID" value="EJK49624.1"/>
    <property type="molecule type" value="Genomic_DNA"/>
</dbReference>
<proteinExistence type="predicted"/>
<evidence type="ECO:0000313" key="4">
    <source>
        <dbReference type="EMBL" id="EJK49624.1"/>
    </source>
</evidence>
<evidence type="ECO:0000313" key="5">
    <source>
        <dbReference type="Proteomes" id="UP000266841"/>
    </source>
</evidence>
<evidence type="ECO:0000256" key="1">
    <source>
        <dbReference type="ARBA" id="ARBA00022723"/>
    </source>
</evidence>
<dbReference type="Gene3D" id="2.60.40.150">
    <property type="entry name" value="C2 domain"/>
    <property type="match status" value="1"/>
</dbReference>
<dbReference type="AlphaFoldDB" id="K0RBG8"/>
<name>K0RBG8_THAOC</name>
<dbReference type="Pfam" id="PF00168">
    <property type="entry name" value="C2"/>
    <property type="match status" value="1"/>
</dbReference>
<sequence length="133" mass="15369">MGILTIHLDRATNLKDEDHIGKSDPYFIFECEKDNFGPFDKTYGMQKSSVKQGDLNPVYNETFHFTVPDLDNAVLKIKVMDDDLLTKDDKMGKARIKLEKLGLSETPVHIEEKVYNRIFRKDGYVHLNLSYTP</sequence>
<dbReference type="CDD" id="cd00030">
    <property type="entry name" value="C2"/>
    <property type="match status" value="1"/>
</dbReference>
<protein>
    <recommendedName>
        <fullName evidence="3">C2 domain-containing protein</fullName>
    </recommendedName>
</protein>
<keyword evidence="5" id="KW-1185">Reference proteome</keyword>
<reference evidence="4 5" key="1">
    <citation type="journal article" date="2012" name="Genome Biol.">
        <title>Genome and low-iron response of an oceanic diatom adapted to chronic iron limitation.</title>
        <authorList>
            <person name="Lommer M."/>
            <person name="Specht M."/>
            <person name="Roy A.S."/>
            <person name="Kraemer L."/>
            <person name="Andreson R."/>
            <person name="Gutowska M.A."/>
            <person name="Wolf J."/>
            <person name="Bergner S.V."/>
            <person name="Schilhabel M.B."/>
            <person name="Klostermeier U.C."/>
            <person name="Beiko R.G."/>
            <person name="Rosenstiel P."/>
            <person name="Hippler M."/>
            <person name="Laroche J."/>
        </authorList>
    </citation>
    <scope>NUCLEOTIDE SEQUENCE [LARGE SCALE GENOMIC DNA]</scope>
    <source>
        <strain evidence="4 5">CCMP1005</strain>
    </source>
</reference>
<dbReference type="Proteomes" id="UP000266841">
    <property type="component" value="Unassembled WGS sequence"/>
</dbReference>
<dbReference type="GO" id="GO:0005509">
    <property type="term" value="F:calcium ion binding"/>
    <property type="evidence" value="ECO:0007669"/>
    <property type="project" value="TreeGrafter"/>
</dbReference>